<dbReference type="SUPFAM" id="SSF52402">
    <property type="entry name" value="Adenine nucleotide alpha hydrolases-like"/>
    <property type="match status" value="1"/>
</dbReference>
<dbReference type="InterPro" id="IPR006015">
    <property type="entry name" value="Universal_stress_UspA"/>
</dbReference>
<organism evidence="5 6">
    <name type="scientific">candidate division KSB3 bacterium</name>
    <dbReference type="NCBI Taxonomy" id="2044937"/>
    <lineage>
        <taxon>Bacteria</taxon>
        <taxon>candidate division KSB3</taxon>
    </lineage>
</organism>
<evidence type="ECO:0000256" key="1">
    <source>
        <dbReference type="ARBA" id="ARBA00008791"/>
    </source>
</evidence>
<gene>
    <name evidence="5" type="ORF">CSB45_04900</name>
</gene>
<evidence type="ECO:0000313" key="6">
    <source>
        <dbReference type="Proteomes" id="UP000229740"/>
    </source>
</evidence>
<dbReference type="Pfam" id="PF00582">
    <property type="entry name" value="Usp"/>
    <property type="match status" value="1"/>
</dbReference>
<evidence type="ECO:0000313" key="5">
    <source>
        <dbReference type="EMBL" id="PID58030.1"/>
    </source>
</evidence>
<protein>
    <submittedName>
        <fullName evidence="5">UspA</fullName>
    </submittedName>
</protein>
<sequence length="180" mass="20208">MGCHPCEPFMLPTVKNILYLTDLSKNASQVFRYALQLAKTFEGRITILHVLKNIDPAMEVPILIRMGETAYQGLVKEREDEIIDGILERLKAFLRKELREDPDESGLVASIYVHEGDPVSEILDTADRIDCDILVMGDHSKGRLAYTFLGSTVEKVLRRSRRPVLVVPISAKDDPEASSV</sequence>
<dbReference type="InterPro" id="IPR006016">
    <property type="entry name" value="UspA"/>
</dbReference>
<dbReference type="PRINTS" id="PR01438">
    <property type="entry name" value="UNVRSLSTRESS"/>
</dbReference>
<dbReference type="InterPro" id="IPR014729">
    <property type="entry name" value="Rossmann-like_a/b/a_fold"/>
</dbReference>
<keyword evidence="2" id="KW-0547">Nucleotide-binding</keyword>
<name>A0A2G6E7G1_9BACT</name>
<feature type="domain" description="UspA" evidence="4">
    <location>
        <begin position="14"/>
        <end position="168"/>
    </location>
</feature>
<accession>A0A2G6E7G1</accession>
<proteinExistence type="inferred from homology"/>
<dbReference type="Proteomes" id="UP000229740">
    <property type="component" value="Unassembled WGS sequence"/>
</dbReference>
<dbReference type="Gene3D" id="3.40.50.620">
    <property type="entry name" value="HUPs"/>
    <property type="match status" value="1"/>
</dbReference>
<dbReference type="CDD" id="cd00293">
    <property type="entry name" value="USP-like"/>
    <property type="match status" value="1"/>
</dbReference>
<evidence type="ECO:0000256" key="2">
    <source>
        <dbReference type="ARBA" id="ARBA00022741"/>
    </source>
</evidence>
<comment type="caution">
    <text evidence="5">The sequence shown here is derived from an EMBL/GenBank/DDBJ whole genome shotgun (WGS) entry which is preliminary data.</text>
</comment>
<reference evidence="5 6" key="1">
    <citation type="submission" date="2017-10" db="EMBL/GenBank/DDBJ databases">
        <title>Novel microbial diversity and functional potential in the marine mammal oral microbiome.</title>
        <authorList>
            <person name="Dudek N.K."/>
            <person name="Sun C.L."/>
            <person name="Burstein D."/>
            <person name="Kantor R.S."/>
            <person name="Aliaga Goltsman D.S."/>
            <person name="Bik E.M."/>
            <person name="Thomas B.C."/>
            <person name="Banfield J.F."/>
            <person name="Relman D.A."/>
        </authorList>
    </citation>
    <scope>NUCLEOTIDE SEQUENCE [LARGE SCALE GENOMIC DNA]</scope>
    <source>
        <strain evidence="5">DOLZORAL124_49_17</strain>
    </source>
</reference>
<dbReference type="PANTHER" id="PTHR46268">
    <property type="entry name" value="STRESS RESPONSE PROTEIN NHAX"/>
    <property type="match status" value="1"/>
</dbReference>
<evidence type="ECO:0000256" key="3">
    <source>
        <dbReference type="ARBA" id="ARBA00022840"/>
    </source>
</evidence>
<dbReference type="EMBL" id="PDPS01000024">
    <property type="protein sequence ID" value="PID58030.1"/>
    <property type="molecule type" value="Genomic_DNA"/>
</dbReference>
<dbReference type="AlphaFoldDB" id="A0A2G6E7G1"/>
<evidence type="ECO:0000259" key="4">
    <source>
        <dbReference type="Pfam" id="PF00582"/>
    </source>
</evidence>
<comment type="similarity">
    <text evidence="1">Belongs to the universal stress protein A family.</text>
</comment>
<dbReference type="GO" id="GO:0005524">
    <property type="term" value="F:ATP binding"/>
    <property type="evidence" value="ECO:0007669"/>
    <property type="project" value="UniProtKB-KW"/>
</dbReference>
<keyword evidence="3" id="KW-0067">ATP-binding</keyword>
<dbReference type="PANTHER" id="PTHR46268:SF27">
    <property type="entry name" value="UNIVERSAL STRESS PROTEIN RV2623"/>
    <property type="match status" value="1"/>
</dbReference>